<dbReference type="EMBL" id="JH126399">
    <property type="protein sequence ID" value="EGX96502.1"/>
    <property type="molecule type" value="Genomic_DNA"/>
</dbReference>
<reference evidence="3 4" key="1">
    <citation type="journal article" date="2011" name="Genome Biol.">
        <title>Genome sequence of the insect pathogenic fungus Cordyceps militaris, a valued traditional Chinese medicine.</title>
        <authorList>
            <person name="Zheng P."/>
            <person name="Xia Y."/>
            <person name="Xiao G."/>
            <person name="Xiong C."/>
            <person name="Hu X."/>
            <person name="Zhang S."/>
            <person name="Zheng H."/>
            <person name="Huang Y."/>
            <person name="Zhou Y."/>
            <person name="Wang S."/>
            <person name="Zhao G.P."/>
            <person name="Liu X."/>
            <person name="St Leger R.J."/>
            <person name="Wang C."/>
        </authorList>
    </citation>
    <scope>NUCLEOTIDE SEQUENCE [LARGE SCALE GENOMIC DNA]</scope>
    <source>
        <strain evidence="3 4">CM01</strain>
    </source>
</reference>
<proteinExistence type="inferred from homology"/>
<feature type="domain" description="N-acetyltransferase" evidence="2">
    <location>
        <begin position="29"/>
        <end position="177"/>
    </location>
</feature>
<dbReference type="PANTHER" id="PTHR13355:SF11">
    <property type="entry name" value="GLUCOSAMINE 6-PHOSPHATE N-ACETYLTRANSFERASE"/>
    <property type="match status" value="1"/>
</dbReference>
<dbReference type="PANTHER" id="PTHR13355">
    <property type="entry name" value="GLUCOSAMINE 6-PHOSPHATE N-ACETYLTRANSFERASE"/>
    <property type="match status" value="1"/>
</dbReference>
<dbReference type="GO" id="GO:0004343">
    <property type="term" value="F:glucosamine 6-phosphate N-acetyltransferase activity"/>
    <property type="evidence" value="ECO:0007669"/>
    <property type="project" value="UniProtKB-UniRule"/>
</dbReference>
<dbReference type="GO" id="GO:0006048">
    <property type="term" value="P:UDP-N-acetylglucosamine biosynthetic process"/>
    <property type="evidence" value="ECO:0007669"/>
    <property type="project" value="UniProtKB-UniRule"/>
</dbReference>
<dbReference type="EC" id="2.3.1.4" evidence="1"/>
<keyword evidence="1" id="KW-0012">Acyltransferase</keyword>
<dbReference type="STRING" id="983644.G3J3H4"/>
<dbReference type="FunCoup" id="G3J3H4">
    <property type="interactions" value="406"/>
</dbReference>
<name>G3J3H4_CORMM</name>
<dbReference type="KEGG" id="cmt:CCM_01159"/>
<dbReference type="GeneID" id="18163191"/>
<keyword evidence="1 3" id="KW-0808">Transferase</keyword>
<comment type="catalytic activity">
    <reaction evidence="1">
        <text>D-glucosamine 6-phosphate + acetyl-CoA = N-acetyl-D-glucosamine 6-phosphate + CoA + H(+)</text>
        <dbReference type="Rhea" id="RHEA:10292"/>
        <dbReference type="ChEBI" id="CHEBI:15378"/>
        <dbReference type="ChEBI" id="CHEBI:57287"/>
        <dbReference type="ChEBI" id="CHEBI:57288"/>
        <dbReference type="ChEBI" id="CHEBI:57513"/>
        <dbReference type="ChEBI" id="CHEBI:58725"/>
        <dbReference type="EC" id="2.3.1.4"/>
    </reaction>
</comment>
<dbReference type="InterPro" id="IPR039143">
    <property type="entry name" value="GNPNAT1-like"/>
</dbReference>
<dbReference type="Gene3D" id="3.40.630.30">
    <property type="match status" value="1"/>
</dbReference>
<sequence>MAATTSTNTPLFPASLIGPDAASAFPAGYEIRPLQKGDYAKGFIECLRDLTWMGDMTEPQFHERYDELDTGGKGPYYYLVVEHAGHIVGTGLVLAEKKFIHNRCTVGHIEEICIAKDHQSKGLGRLLMNALNSVADNAGCCKTILNCSEKNQDFYKKCGYEGSGLEMVNHVRGKTAPQ</sequence>
<dbReference type="OMA" id="ICISKAY"/>
<dbReference type="VEuPathDB" id="FungiDB:CCM_01159"/>
<dbReference type="InterPro" id="IPR016181">
    <property type="entry name" value="Acyl_CoA_acyltransferase"/>
</dbReference>
<dbReference type="RefSeq" id="XP_006666379.1">
    <property type="nucleotide sequence ID" value="XM_006666316.1"/>
</dbReference>
<evidence type="ECO:0000256" key="1">
    <source>
        <dbReference type="RuleBase" id="RU365086"/>
    </source>
</evidence>
<protein>
    <recommendedName>
        <fullName evidence="1">Glucosamine 6-phosphate N-acetyltransferase</fullName>
        <ecNumber evidence="1">2.3.1.4</ecNumber>
    </recommendedName>
</protein>
<dbReference type="OrthoDB" id="10039976at2759"/>
<evidence type="ECO:0000313" key="4">
    <source>
        <dbReference type="Proteomes" id="UP000001610"/>
    </source>
</evidence>
<dbReference type="CDD" id="cd04301">
    <property type="entry name" value="NAT_SF"/>
    <property type="match status" value="1"/>
</dbReference>
<dbReference type="Proteomes" id="UP000001610">
    <property type="component" value="Unassembled WGS sequence"/>
</dbReference>
<gene>
    <name evidence="3" type="ORF">CCM_01159</name>
</gene>
<comment type="pathway">
    <text evidence="1">Nucleotide-sugar biosynthesis; UDP-N-acetyl-alpha-D-glucosamine biosynthesis; N-acetyl-alpha-D-glucosamine 1-phosphate from alpha-D-glucosamine 6-phosphate (route I): step 1/2.</text>
</comment>
<dbReference type="eggNOG" id="KOG3396">
    <property type="taxonomic scope" value="Eukaryota"/>
</dbReference>
<dbReference type="UniPathway" id="UPA00113">
    <property type="reaction ID" value="UER00529"/>
</dbReference>
<accession>G3J3H4</accession>
<organism evidence="3 4">
    <name type="scientific">Cordyceps militaris (strain CM01)</name>
    <name type="common">Caterpillar fungus</name>
    <dbReference type="NCBI Taxonomy" id="983644"/>
    <lineage>
        <taxon>Eukaryota</taxon>
        <taxon>Fungi</taxon>
        <taxon>Dikarya</taxon>
        <taxon>Ascomycota</taxon>
        <taxon>Pezizomycotina</taxon>
        <taxon>Sordariomycetes</taxon>
        <taxon>Hypocreomycetidae</taxon>
        <taxon>Hypocreales</taxon>
        <taxon>Cordycipitaceae</taxon>
        <taxon>Cordyceps</taxon>
    </lineage>
</organism>
<comment type="similarity">
    <text evidence="1">Belongs to the acetyltransferase family. GNA1 subfamily.</text>
</comment>
<keyword evidence="4" id="KW-1185">Reference proteome</keyword>
<dbReference type="SUPFAM" id="SSF55729">
    <property type="entry name" value="Acyl-CoA N-acyltransferases (Nat)"/>
    <property type="match status" value="1"/>
</dbReference>
<dbReference type="HOGENOM" id="CLU_072095_0_1_1"/>
<dbReference type="InterPro" id="IPR000182">
    <property type="entry name" value="GNAT_dom"/>
</dbReference>
<dbReference type="PROSITE" id="PS51186">
    <property type="entry name" value="GNAT"/>
    <property type="match status" value="1"/>
</dbReference>
<dbReference type="Pfam" id="PF00583">
    <property type="entry name" value="Acetyltransf_1"/>
    <property type="match status" value="1"/>
</dbReference>
<evidence type="ECO:0000313" key="3">
    <source>
        <dbReference type="EMBL" id="EGX96502.1"/>
    </source>
</evidence>
<dbReference type="AlphaFoldDB" id="G3J3H4"/>
<evidence type="ECO:0000259" key="2">
    <source>
        <dbReference type="PROSITE" id="PS51186"/>
    </source>
</evidence>
<dbReference type="InParanoid" id="G3J3H4"/>